<evidence type="ECO:0000256" key="8">
    <source>
        <dbReference type="ARBA" id="ARBA00022989"/>
    </source>
</evidence>
<dbReference type="CDD" id="cd06225">
    <property type="entry name" value="HAMP"/>
    <property type="match status" value="1"/>
</dbReference>
<dbReference type="PANTHER" id="PTHR45436:SF5">
    <property type="entry name" value="SENSOR HISTIDINE KINASE TRCS"/>
    <property type="match status" value="1"/>
</dbReference>
<dbReference type="CDD" id="cd00075">
    <property type="entry name" value="HATPase"/>
    <property type="match status" value="1"/>
</dbReference>
<feature type="transmembrane region" description="Helical" evidence="11">
    <location>
        <begin position="152"/>
        <end position="172"/>
    </location>
</feature>
<evidence type="ECO:0000256" key="6">
    <source>
        <dbReference type="ARBA" id="ARBA00022692"/>
    </source>
</evidence>
<feature type="domain" description="HAMP" evidence="13">
    <location>
        <begin position="173"/>
        <end position="227"/>
    </location>
</feature>
<evidence type="ECO:0000256" key="11">
    <source>
        <dbReference type="SAM" id="Phobius"/>
    </source>
</evidence>
<accession>A0A9D0ZG09</accession>
<dbReference type="SUPFAM" id="SSF47384">
    <property type="entry name" value="Homodimeric domain of signal transducing histidine kinase"/>
    <property type="match status" value="1"/>
</dbReference>
<evidence type="ECO:0000256" key="3">
    <source>
        <dbReference type="ARBA" id="ARBA00012438"/>
    </source>
</evidence>
<keyword evidence="5" id="KW-0808">Transferase</keyword>
<dbReference type="InterPro" id="IPR003661">
    <property type="entry name" value="HisK_dim/P_dom"/>
</dbReference>
<dbReference type="PROSITE" id="PS50885">
    <property type="entry name" value="HAMP"/>
    <property type="match status" value="1"/>
</dbReference>
<evidence type="ECO:0000256" key="2">
    <source>
        <dbReference type="ARBA" id="ARBA00004370"/>
    </source>
</evidence>
<dbReference type="SUPFAM" id="SSF55874">
    <property type="entry name" value="ATPase domain of HSP90 chaperone/DNA topoisomerase II/histidine kinase"/>
    <property type="match status" value="1"/>
</dbReference>
<dbReference type="SMART" id="SM00304">
    <property type="entry name" value="HAMP"/>
    <property type="match status" value="1"/>
</dbReference>
<evidence type="ECO:0000259" key="13">
    <source>
        <dbReference type="PROSITE" id="PS50885"/>
    </source>
</evidence>
<proteinExistence type="predicted"/>
<comment type="subcellular location">
    <subcellularLocation>
        <location evidence="2">Membrane</location>
    </subcellularLocation>
</comment>
<dbReference type="SMART" id="SM00387">
    <property type="entry name" value="HATPase_c"/>
    <property type="match status" value="1"/>
</dbReference>
<dbReference type="SUPFAM" id="SSF158472">
    <property type="entry name" value="HAMP domain-like"/>
    <property type="match status" value="1"/>
</dbReference>
<evidence type="ECO:0000256" key="1">
    <source>
        <dbReference type="ARBA" id="ARBA00000085"/>
    </source>
</evidence>
<dbReference type="InterPro" id="IPR003594">
    <property type="entry name" value="HATPase_dom"/>
</dbReference>
<dbReference type="InterPro" id="IPR036890">
    <property type="entry name" value="HATPase_C_sf"/>
</dbReference>
<sequence length="451" mass="49768">MKLSIKSKITIWFTAMMLLLCMIVFVFIAIISSATAAQDSRRLLMGTVQANMDAVDYDDGKLDIDDDFTFFDNGVYIQLFEENGALISGYAPYDVLYSQPFTDGATQQVSTDGGSYFIYDRRVPLDNGQTVWIRGAVSAKNGLAGLSAVTRAAFIALPLLVILASAGGYLLARRSLNPIRKMNKTAEEIGYSGDLSKRIEINTNGDELHQLAETFNCMFARLQTNFEAERQFTSDASHELRTPVSIILAQCEYAFENASEKEELYEAIGAIQKQGYRISHLIASLLAFTRLEQGTETPAMEKTHLSKLVSSVCAEQKTVAEKNISLSAQITPDIIMAANPALFTRMLNNLIQNAYRYGVENGHIWVSLLREANTVVLTVADDGIGIEAEEIPKIWNRFYRSDKARSRSDNTGLGLGLAMVKQIAQLHKGKVFVESTPGTGSAFTVQFSDSF</sequence>
<dbReference type="GO" id="GO:0005886">
    <property type="term" value="C:plasma membrane"/>
    <property type="evidence" value="ECO:0007669"/>
    <property type="project" value="TreeGrafter"/>
</dbReference>
<dbReference type="EMBL" id="DVFW01000004">
    <property type="protein sequence ID" value="HIQ79783.1"/>
    <property type="molecule type" value="Genomic_DNA"/>
</dbReference>
<reference evidence="14" key="1">
    <citation type="submission" date="2020-10" db="EMBL/GenBank/DDBJ databases">
        <authorList>
            <person name="Gilroy R."/>
        </authorList>
    </citation>
    <scope>NUCLEOTIDE SEQUENCE</scope>
    <source>
        <strain evidence="14">ChiSjej1B19-3389</strain>
    </source>
</reference>
<keyword evidence="8 11" id="KW-1133">Transmembrane helix</keyword>
<dbReference type="Gene3D" id="3.30.565.10">
    <property type="entry name" value="Histidine kinase-like ATPase, C-terminal domain"/>
    <property type="match status" value="1"/>
</dbReference>
<dbReference type="InterPro" id="IPR003660">
    <property type="entry name" value="HAMP_dom"/>
</dbReference>
<keyword evidence="4" id="KW-0597">Phosphoprotein</keyword>
<dbReference type="CDD" id="cd00082">
    <property type="entry name" value="HisKA"/>
    <property type="match status" value="1"/>
</dbReference>
<organism evidence="14 15">
    <name type="scientific">Candidatus Scatavimonas merdigallinarum</name>
    <dbReference type="NCBI Taxonomy" id="2840914"/>
    <lineage>
        <taxon>Bacteria</taxon>
        <taxon>Bacillati</taxon>
        <taxon>Bacillota</taxon>
        <taxon>Clostridia</taxon>
        <taxon>Eubacteriales</taxon>
        <taxon>Oscillospiraceae</taxon>
        <taxon>Oscillospiraceae incertae sedis</taxon>
        <taxon>Candidatus Scatavimonas</taxon>
    </lineage>
</organism>
<dbReference type="Proteomes" id="UP000886787">
    <property type="component" value="Unassembled WGS sequence"/>
</dbReference>
<dbReference type="Gene3D" id="1.10.287.130">
    <property type="match status" value="1"/>
</dbReference>
<dbReference type="Pfam" id="PF02518">
    <property type="entry name" value="HATPase_c"/>
    <property type="match status" value="1"/>
</dbReference>
<evidence type="ECO:0000259" key="12">
    <source>
        <dbReference type="PROSITE" id="PS50109"/>
    </source>
</evidence>
<evidence type="ECO:0000313" key="14">
    <source>
        <dbReference type="EMBL" id="HIQ79783.1"/>
    </source>
</evidence>
<gene>
    <name evidence="14" type="ORF">IAD32_00670</name>
</gene>
<dbReference type="FunFam" id="3.30.565.10:FF:000006">
    <property type="entry name" value="Sensor histidine kinase WalK"/>
    <property type="match status" value="1"/>
</dbReference>
<keyword evidence="7 14" id="KW-0418">Kinase</keyword>
<dbReference type="PRINTS" id="PR00344">
    <property type="entry name" value="BCTRLSENSOR"/>
</dbReference>
<dbReference type="GO" id="GO:0000155">
    <property type="term" value="F:phosphorelay sensor kinase activity"/>
    <property type="evidence" value="ECO:0007669"/>
    <property type="project" value="InterPro"/>
</dbReference>
<comment type="catalytic activity">
    <reaction evidence="1">
        <text>ATP + protein L-histidine = ADP + protein N-phospho-L-histidine.</text>
        <dbReference type="EC" id="2.7.13.3"/>
    </reaction>
</comment>
<keyword evidence="6 11" id="KW-0812">Transmembrane</keyword>
<dbReference type="Gene3D" id="6.10.340.10">
    <property type="match status" value="1"/>
</dbReference>
<evidence type="ECO:0000256" key="9">
    <source>
        <dbReference type="ARBA" id="ARBA00023012"/>
    </source>
</evidence>
<keyword evidence="9" id="KW-0902">Two-component regulatory system</keyword>
<protein>
    <recommendedName>
        <fullName evidence="3">histidine kinase</fullName>
        <ecNumber evidence="3">2.7.13.3</ecNumber>
    </recommendedName>
</protein>
<dbReference type="Pfam" id="PF00672">
    <property type="entry name" value="HAMP"/>
    <property type="match status" value="1"/>
</dbReference>
<evidence type="ECO:0000256" key="7">
    <source>
        <dbReference type="ARBA" id="ARBA00022777"/>
    </source>
</evidence>
<dbReference type="AlphaFoldDB" id="A0A9D0ZG09"/>
<name>A0A9D0ZG09_9FIRM</name>
<evidence type="ECO:0000256" key="10">
    <source>
        <dbReference type="ARBA" id="ARBA00023136"/>
    </source>
</evidence>
<dbReference type="PANTHER" id="PTHR45436">
    <property type="entry name" value="SENSOR HISTIDINE KINASE YKOH"/>
    <property type="match status" value="1"/>
</dbReference>
<dbReference type="PROSITE" id="PS50109">
    <property type="entry name" value="HIS_KIN"/>
    <property type="match status" value="1"/>
</dbReference>
<dbReference type="InterPro" id="IPR005467">
    <property type="entry name" value="His_kinase_dom"/>
</dbReference>
<dbReference type="Pfam" id="PF00512">
    <property type="entry name" value="HisKA"/>
    <property type="match status" value="1"/>
</dbReference>
<dbReference type="InterPro" id="IPR050428">
    <property type="entry name" value="TCS_sensor_his_kinase"/>
</dbReference>
<keyword evidence="10 11" id="KW-0472">Membrane</keyword>
<evidence type="ECO:0000313" key="15">
    <source>
        <dbReference type="Proteomes" id="UP000886787"/>
    </source>
</evidence>
<feature type="domain" description="Histidine kinase" evidence="12">
    <location>
        <begin position="235"/>
        <end position="451"/>
    </location>
</feature>
<reference evidence="14" key="2">
    <citation type="journal article" date="2021" name="PeerJ">
        <title>Extensive microbial diversity within the chicken gut microbiome revealed by metagenomics and culture.</title>
        <authorList>
            <person name="Gilroy R."/>
            <person name="Ravi A."/>
            <person name="Getino M."/>
            <person name="Pursley I."/>
            <person name="Horton D.L."/>
            <person name="Alikhan N.F."/>
            <person name="Baker D."/>
            <person name="Gharbi K."/>
            <person name="Hall N."/>
            <person name="Watson M."/>
            <person name="Adriaenssens E.M."/>
            <person name="Foster-Nyarko E."/>
            <person name="Jarju S."/>
            <person name="Secka A."/>
            <person name="Antonio M."/>
            <person name="Oren A."/>
            <person name="Chaudhuri R.R."/>
            <person name="La Ragione R."/>
            <person name="Hildebrand F."/>
            <person name="Pallen M.J."/>
        </authorList>
    </citation>
    <scope>NUCLEOTIDE SEQUENCE</scope>
    <source>
        <strain evidence="14">ChiSjej1B19-3389</strain>
    </source>
</reference>
<evidence type="ECO:0000256" key="5">
    <source>
        <dbReference type="ARBA" id="ARBA00022679"/>
    </source>
</evidence>
<dbReference type="InterPro" id="IPR004358">
    <property type="entry name" value="Sig_transdc_His_kin-like_C"/>
</dbReference>
<dbReference type="SMART" id="SM00388">
    <property type="entry name" value="HisKA"/>
    <property type="match status" value="1"/>
</dbReference>
<dbReference type="InterPro" id="IPR036097">
    <property type="entry name" value="HisK_dim/P_sf"/>
</dbReference>
<dbReference type="EC" id="2.7.13.3" evidence="3"/>
<evidence type="ECO:0000256" key="4">
    <source>
        <dbReference type="ARBA" id="ARBA00022553"/>
    </source>
</evidence>
<comment type="caution">
    <text evidence="14">The sequence shown here is derived from an EMBL/GenBank/DDBJ whole genome shotgun (WGS) entry which is preliminary data.</text>
</comment>